<gene>
    <name evidence="1" type="ORF">AN963_15065</name>
</gene>
<name>A0ABR5N6P2_BRECH</name>
<keyword evidence="2" id="KW-1185">Reference proteome</keyword>
<evidence type="ECO:0000313" key="2">
    <source>
        <dbReference type="Proteomes" id="UP000051063"/>
    </source>
</evidence>
<evidence type="ECO:0000313" key="1">
    <source>
        <dbReference type="EMBL" id="KQL46287.1"/>
    </source>
</evidence>
<sequence length="109" mass="12690">MECPQRACQTYIHVDKPQSQEKNLHPFANRWAVAVGRKKEKTLQVSRVTCAGVIPARLCPKYLRFFLLFPDQLSFLEQPFTESIKSMLVAIQFARRGLFQQILISYFIL</sequence>
<protein>
    <submittedName>
        <fullName evidence="1">Uncharacterized protein</fullName>
    </submittedName>
</protein>
<reference evidence="1 2" key="1">
    <citation type="submission" date="2015-09" db="EMBL/GenBank/DDBJ databases">
        <title>Genome sequencing project for genomic taxonomy and phylogenomics of Bacillus-like bacteria.</title>
        <authorList>
            <person name="Liu B."/>
            <person name="Wang J."/>
            <person name="Zhu Y."/>
            <person name="Liu G."/>
            <person name="Chen Q."/>
            <person name="Chen Z."/>
            <person name="Lan J."/>
            <person name="Che J."/>
            <person name="Ge C."/>
            <person name="Shi H."/>
            <person name="Pan Z."/>
            <person name="Liu X."/>
        </authorList>
    </citation>
    <scope>NUCLEOTIDE SEQUENCE [LARGE SCALE GENOMIC DNA]</scope>
    <source>
        <strain evidence="1 2">DSM 8552</strain>
    </source>
</reference>
<dbReference type="EMBL" id="LJJB01000010">
    <property type="protein sequence ID" value="KQL46287.1"/>
    <property type="molecule type" value="Genomic_DNA"/>
</dbReference>
<dbReference type="Proteomes" id="UP000051063">
    <property type="component" value="Unassembled WGS sequence"/>
</dbReference>
<proteinExistence type="predicted"/>
<comment type="caution">
    <text evidence="1">The sequence shown here is derived from an EMBL/GenBank/DDBJ whole genome shotgun (WGS) entry which is preliminary data.</text>
</comment>
<accession>A0ABR5N6P2</accession>
<organism evidence="1 2">
    <name type="scientific">Brevibacillus choshinensis</name>
    <dbReference type="NCBI Taxonomy" id="54911"/>
    <lineage>
        <taxon>Bacteria</taxon>
        <taxon>Bacillati</taxon>
        <taxon>Bacillota</taxon>
        <taxon>Bacilli</taxon>
        <taxon>Bacillales</taxon>
        <taxon>Paenibacillaceae</taxon>
        <taxon>Brevibacillus</taxon>
    </lineage>
</organism>